<comment type="caution">
    <text evidence="2">The sequence shown here is derived from an EMBL/GenBank/DDBJ whole genome shotgun (WGS) entry which is preliminary data.</text>
</comment>
<dbReference type="SUPFAM" id="SSF52218">
    <property type="entry name" value="Flavoproteins"/>
    <property type="match status" value="1"/>
</dbReference>
<dbReference type="InterPro" id="IPR005025">
    <property type="entry name" value="FMN_Rdtase-like_dom"/>
</dbReference>
<sequence length="181" mass="19192">MKVLAVAGSLRRASINAAFCRALAQLGPQQVHVSEHAGRLPLFNPDLESEPPAAVQAWRAAVQAADVLLIASPEYAHGISGVMKNALDWLVSFEGFVDKPVALVNTSPRAHHAFESLQEVLRTMNARLLRRSSLSLPLLGACVTEAAMLADAPLRASMRGLLATLQAELAGGVDAGPSVQW</sequence>
<reference evidence="2 3" key="1">
    <citation type="submission" date="2024-05" db="EMBL/GenBank/DDBJ databases">
        <title>Roseateles sp. 2.12 16S ribosomal RNA gene Genome sequencing and assembly.</title>
        <authorList>
            <person name="Woo H."/>
        </authorList>
    </citation>
    <scope>NUCLEOTIDE SEQUENCE [LARGE SCALE GENOMIC DNA]</scope>
    <source>
        <strain evidence="2 3">2.12</strain>
    </source>
</reference>
<gene>
    <name evidence="2" type="ORF">ABDJ40_07945</name>
</gene>
<dbReference type="GO" id="GO:0016491">
    <property type="term" value="F:oxidoreductase activity"/>
    <property type="evidence" value="ECO:0007669"/>
    <property type="project" value="UniProtKB-KW"/>
</dbReference>
<keyword evidence="3" id="KW-1185">Reference proteome</keyword>
<keyword evidence="2" id="KW-0560">Oxidoreductase</keyword>
<protein>
    <submittedName>
        <fullName evidence="2">NADPH-dependent FMN reductase</fullName>
        <ecNumber evidence="2">1.-.-.-</ecNumber>
    </submittedName>
</protein>
<proteinExistence type="predicted"/>
<dbReference type="Proteomes" id="UP001462640">
    <property type="component" value="Unassembled WGS sequence"/>
</dbReference>
<feature type="domain" description="NADPH-dependent FMN reductase-like" evidence="1">
    <location>
        <begin position="1"/>
        <end position="125"/>
    </location>
</feature>
<dbReference type="InterPro" id="IPR029039">
    <property type="entry name" value="Flavoprotein-like_sf"/>
</dbReference>
<evidence type="ECO:0000259" key="1">
    <source>
        <dbReference type="Pfam" id="PF03358"/>
    </source>
</evidence>
<dbReference type="PANTHER" id="PTHR30543:SF21">
    <property type="entry name" value="NAD(P)H-DEPENDENT FMN REDUCTASE LOT6"/>
    <property type="match status" value="1"/>
</dbReference>
<dbReference type="Pfam" id="PF03358">
    <property type="entry name" value="FMN_red"/>
    <property type="match status" value="1"/>
</dbReference>
<name>A0ABV0GCB5_9BURK</name>
<dbReference type="Gene3D" id="3.40.50.360">
    <property type="match status" value="1"/>
</dbReference>
<accession>A0ABV0GCB5</accession>
<evidence type="ECO:0000313" key="3">
    <source>
        <dbReference type="Proteomes" id="UP001462640"/>
    </source>
</evidence>
<dbReference type="InterPro" id="IPR050712">
    <property type="entry name" value="NAD(P)H-dep_reductase"/>
</dbReference>
<dbReference type="EMBL" id="JBDPZC010000003">
    <property type="protein sequence ID" value="MEO3712698.1"/>
    <property type="molecule type" value="Genomic_DNA"/>
</dbReference>
<dbReference type="EC" id="1.-.-.-" evidence="2"/>
<organism evidence="2 3">
    <name type="scientific">Roseateles flavus</name>
    <dbReference type="NCBI Taxonomy" id="3149041"/>
    <lineage>
        <taxon>Bacteria</taxon>
        <taxon>Pseudomonadati</taxon>
        <taxon>Pseudomonadota</taxon>
        <taxon>Betaproteobacteria</taxon>
        <taxon>Burkholderiales</taxon>
        <taxon>Sphaerotilaceae</taxon>
        <taxon>Roseateles</taxon>
    </lineage>
</organism>
<evidence type="ECO:0000313" key="2">
    <source>
        <dbReference type="EMBL" id="MEO3712698.1"/>
    </source>
</evidence>
<dbReference type="PANTHER" id="PTHR30543">
    <property type="entry name" value="CHROMATE REDUCTASE"/>
    <property type="match status" value="1"/>
</dbReference>
<dbReference type="RefSeq" id="WP_347608535.1">
    <property type="nucleotide sequence ID" value="NZ_JBDPZC010000003.1"/>
</dbReference>